<name>A0A369TBZ6_9PROT</name>
<keyword evidence="2" id="KW-0186">Copper</keyword>
<sequence length="188" mass="20395">MNVKRMRRITTLAGMAMLPAIVVNAGEGHDKEFGHPGQTAEVDRTIRVEARDIDFGHDEIKVRAGETVRFVVRNTGQMQHEFTIGPPAVQKAHRAQMTEMMQSGHGGGDGHHGGDDAHHGGDDDHHGGQGHHQAANASGHGHGNAVMVQPGETKELIWHFERVKDVKFGCNVPGHYEAGMRGDFVPKG</sequence>
<dbReference type="AlphaFoldDB" id="A0A369TBZ6"/>
<dbReference type="InterPro" id="IPR008972">
    <property type="entry name" value="Cupredoxin"/>
</dbReference>
<dbReference type="InterPro" id="IPR050845">
    <property type="entry name" value="Cu-binding_ET"/>
</dbReference>
<feature type="chain" id="PRO_5016737072" description="Blue (type 1) copper domain-containing protein" evidence="4">
    <location>
        <begin position="26"/>
        <end position="188"/>
    </location>
</feature>
<reference evidence="6 7" key="1">
    <citation type="submission" date="2018-07" db="EMBL/GenBank/DDBJ databases">
        <title>Venubactetium sediminum gen. nov., sp. nov., isolated from a marine solar saltern.</title>
        <authorList>
            <person name="Wang S."/>
        </authorList>
    </citation>
    <scope>NUCLEOTIDE SEQUENCE [LARGE SCALE GENOMIC DNA]</scope>
    <source>
        <strain evidence="6 7">WD2A32</strain>
    </source>
</reference>
<protein>
    <recommendedName>
        <fullName evidence="5">Blue (type 1) copper domain-containing protein</fullName>
    </recommendedName>
</protein>
<dbReference type="Proteomes" id="UP000253941">
    <property type="component" value="Unassembled WGS sequence"/>
</dbReference>
<proteinExistence type="predicted"/>
<evidence type="ECO:0000256" key="3">
    <source>
        <dbReference type="SAM" id="MobiDB-lite"/>
    </source>
</evidence>
<organism evidence="6 7">
    <name type="scientific">Ferruginivarius sediminum</name>
    <dbReference type="NCBI Taxonomy" id="2661937"/>
    <lineage>
        <taxon>Bacteria</taxon>
        <taxon>Pseudomonadati</taxon>
        <taxon>Pseudomonadota</taxon>
        <taxon>Alphaproteobacteria</taxon>
        <taxon>Rhodospirillales</taxon>
        <taxon>Rhodospirillaceae</taxon>
        <taxon>Ferruginivarius</taxon>
    </lineage>
</organism>
<dbReference type="Pfam" id="PF00127">
    <property type="entry name" value="Copper-bind"/>
    <property type="match status" value="1"/>
</dbReference>
<keyword evidence="1" id="KW-0479">Metal-binding</keyword>
<dbReference type="InterPro" id="IPR000923">
    <property type="entry name" value="BlueCu_1"/>
</dbReference>
<keyword evidence="7" id="KW-1185">Reference proteome</keyword>
<accession>A0A369TBZ6</accession>
<evidence type="ECO:0000256" key="1">
    <source>
        <dbReference type="ARBA" id="ARBA00022723"/>
    </source>
</evidence>
<dbReference type="GO" id="GO:0005507">
    <property type="term" value="F:copper ion binding"/>
    <property type="evidence" value="ECO:0007669"/>
    <property type="project" value="InterPro"/>
</dbReference>
<feature type="region of interest" description="Disordered" evidence="3">
    <location>
        <begin position="101"/>
        <end position="146"/>
    </location>
</feature>
<evidence type="ECO:0000256" key="4">
    <source>
        <dbReference type="SAM" id="SignalP"/>
    </source>
</evidence>
<dbReference type="GO" id="GO:0009055">
    <property type="term" value="F:electron transfer activity"/>
    <property type="evidence" value="ECO:0007669"/>
    <property type="project" value="InterPro"/>
</dbReference>
<feature type="compositionally biased region" description="Basic and acidic residues" evidence="3">
    <location>
        <begin position="108"/>
        <end position="127"/>
    </location>
</feature>
<evidence type="ECO:0000259" key="5">
    <source>
        <dbReference type="Pfam" id="PF00127"/>
    </source>
</evidence>
<dbReference type="RefSeq" id="WP_114581942.1">
    <property type="nucleotide sequence ID" value="NZ_QPMH01000007.1"/>
</dbReference>
<comment type="caution">
    <text evidence="6">The sequence shown here is derived from an EMBL/GenBank/DDBJ whole genome shotgun (WGS) entry which is preliminary data.</text>
</comment>
<evidence type="ECO:0000313" key="7">
    <source>
        <dbReference type="Proteomes" id="UP000253941"/>
    </source>
</evidence>
<dbReference type="PANTHER" id="PTHR38439">
    <property type="entry name" value="AURACYANIN-B"/>
    <property type="match status" value="1"/>
</dbReference>
<evidence type="ECO:0000313" key="6">
    <source>
        <dbReference type="EMBL" id="RDD62044.1"/>
    </source>
</evidence>
<feature type="signal peptide" evidence="4">
    <location>
        <begin position="1"/>
        <end position="25"/>
    </location>
</feature>
<dbReference type="PANTHER" id="PTHR38439:SF3">
    <property type="entry name" value="COPPER-RESISTANT CUPROPROTEIN COPI"/>
    <property type="match status" value="1"/>
</dbReference>
<dbReference type="EMBL" id="QPMH01000007">
    <property type="protein sequence ID" value="RDD62044.1"/>
    <property type="molecule type" value="Genomic_DNA"/>
</dbReference>
<gene>
    <name evidence="6" type="ORF">DRB17_09395</name>
</gene>
<dbReference type="SUPFAM" id="SSF49503">
    <property type="entry name" value="Cupredoxins"/>
    <property type="match status" value="1"/>
</dbReference>
<dbReference type="Gene3D" id="2.60.40.420">
    <property type="entry name" value="Cupredoxins - blue copper proteins"/>
    <property type="match status" value="1"/>
</dbReference>
<evidence type="ECO:0000256" key="2">
    <source>
        <dbReference type="ARBA" id="ARBA00023008"/>
    </source>
</evidence>
<feature type="domain" description="Blue (type 1) copper" evidence="5">
    <location>
        <begin position="46"/>
        <end position="183"/>
    </location>
</feature>
<feature type="compositionally biased region" description="Low complexity" evidence="3">
    <location>
        <begin position="131"/>
        <end position="145"/>
    </location>
</feature>
<keyword evidence="4" id="KW-0732">Signal</keyword>